<dbReference type="EMBL" id="GBXM01040629">
    <property type="protein sequence ID" value="JAH67948.1"/>
    <property type="molecule type" value="Transcribed_RNA"/>
</dbReference>
<accession>A0A0E9USK9</accession>
<reference evidence="1" key="1">
    <citation type="submission" date="2014-11" db="EMBL/GenBank/DDBJ databases">
        <authorList>
            <person name="Amaro Gonzalez C."/>
        </authorList>
    </citation>
    <scope>NUCLEOTIDE SEQUENCE</scope>
</reference>
<organism evidence="1">
    <name type="scientific">Anguilla anguilla</name>
    <name type="common">European freshwater eel</name>
    <name type="synonym">Muraena anguilla</name>
    <dbReference type="NCBI Taxonomy" id="7936"/>
    <lineage>
        <taxon>Eukaryota</taxon>
        <taxon>Metazoa</taxon>
        <taxon>Chordata</taxon>
        <taxon>Craniata</taxon>
        <taxon>Vertebrata</taxon>
        <taxon>Euteleostomi</taxon>
        <taxon>Actinopterygii</taxon>
        <taxon>Neopterygii</taxon>
        <taxon>Teleostei</taxon>
        <taxon>Anguilliformes</taxon>
        <taxon>Anguillidae</taxon>
        <taxon>Anguilla</taxon>
    </lineage>
</organism>
<sequence length="33" mass="3820">MLSQTKRHDNKLQHQDNYTSALLVLDGRSLHVT</sequence>
<evidence type="ECO:0000313" key="1">
    <source>
        <dbReference type="EMBL" id="JAH67948.1"/>
    </source>
</evidence>
<proteinExistence type="predicted"/>
<protein>
    <submittedName>
        <fullName evidence="1">Uncharacterized protein</fullName>
    </submittedName>
</protein>
<reference evidence="1" key="2">
    <citation type="journal article" date="2015" name="Fish Shellfish Immunol.">
        <title>Early steps in the European eel (Anguilla anguilla)-Vibrio vulnificus interaction in the gills: Role of the RtxA13 toxin.</title>
        <authorList>
            <person name="Callol A."/>
            <person name="Pajuelo D."/>
            <person name="Ebbesson L."/>
            <person name="Teles M."/>
            <person name="MacKenzie S."/>
            <person name="Amaro C."/>
        </authorList>
    </citation>
    <scope>NUCLEOTIDE SEQUENCE</scope>
</reference>
<name>A0A0E9USK9_ANGAN</name>
<dbReference type="AlphaFoldDB" id="A0A0E9USK9"/>